<feature type="domain" description="Sulfatase N-terminal" evidence="2">
    <location>
        <begin position="62"/>
        <end position="375"/>
    </location>
</feature>
<evidence type="ECO:0000313" key="4">
    <source>
        <dbReference type="Proteomes" id="UP000317648"/>
    </source>
</evidence>
<dbReference type="InterPro" id="IPR000917">
    <property type="entry name" value="Sulfatase_N"/>
</dbReference>
<dbReference type="Pfam" id="PF00884">
    <property type="entry name" value="Sulfatase"/>
    <property type="match status" value="1"/>
</dbReference>
<dbReference type="KEGG" id="lcre:Pla8534_69000"/>
<dbReference type="EC" id="3.1.6.6" evidence="3"/>
<feature type="region of interest" description="Disordered" evidence="1">
    <location>
        <begin position="550"/>
        <end position="570"/>
    </location>
</feature>
<dbReference type="AlphaFoldDB" id="A0A518E4H0"/>
<dbReference type="CDD" id="cd16027">
    <property type="entry name" value="SGSH"/>
    <property type="match status" value="1"/>
</dbReference>
<evidence type="ECO:0000259" key="2">
    <source>
        <dbReference type="Pfam" id="PF00884"/>
    </source>
</evidence>
<dbReference type="PANTHER" id="PTHR43751">
    <property type="entry name" value="SULFATASE"/>
    <property type="match status" value="1"/>
</dbReference>
<evidence type="ECO:0000313" key="3">
    <source>
        <dbReference type="EMBL" id="QDU98989.1"/>
    </source>
</evidence>
<dbReference type="Gene3D" id="3.40.720.10">
    <property type="entry name" value="Alkaline Phosphatase, subunit A"/>
    <property type="match status" value="1"/>
</dbReference>
<dbReference type="InterPro" id="IPR052701">
    <property type="entry name" value="GAG_Ulvan_Degrading_Sulfatases"/>
</dbReference>
<dbReference type="OrthoDB" id="9762324at2"/>
<dbReference type="Proteomes" id="UP000317648">
    <property type="component" value="Chromosome"/>
</dbReference>
<sequence length="570" mass="62160">MAAPVGSSCDAVTGCVSCLTFSSLGIEPLIAHYSLRWLLAASVGLLAAVGLSSSALAEGKRPNILFLFADDWGRQASAYAALDGPGGISDAVQTPNFDQLAKQGVLFRNAFVNAPSCTPCRSSLLSGQYFWRTGRGAILQGAVWDPAIPSWPMLVKDRGYHLGKSWKVWSPGTPSDAPYGQQQHAYQRAGGRINQFSQQATRLVAQGESLPDAKAELLGEVRENFQAFLADRPADQPFCYFFGPTNVHRKWVRGSGLALWGIDPDSLKGKLPPFLPDVPVVRQDLSDYLGEAQAFDAAIGVLVEELRRSGEYENTLIAVSGDHGPAGFPHGKCNLYDFGVRVALAISGPGVQGGRVVDDFVSLPDLAPTFVEAAGGTAPSVMTARNLWPVLKSTEAGLVDPERTWVLTGRERHVAKARAGQLPYPQRAIRTDDYLFIINFRPDRYPLGDPFLLDSDRPPTSQQVTENTFVTLPDEDAGPTKAWLVEHRNDSQGKTFFDHAYGRRPREELFDLKKDPHQMHNVAEDAAYQSVAAKLRQQLLDELQRSGDPRLMQDGQFFETPPMSGPVGGK</sequence>
<dbReference type="EMBL" id="CP036433">
    <property type="protein sequence ID" value="QDU98989.1"/>
    <property type="molecule type" value="Genomic_DNA"/>
</dbReference>
<dbReference type="InterPro" id="IPR017850">
    <property type="entry name" value="Alkaline_phosphatase_core_sf"/>
</dbReference>
<evidence type="ECO:0000256" key="1">
    <source>
        <dbReference type="SAM" id="MobiDB-lite"/>
    </source>
</evidence>
<reference evidence="3 4" key="1">
    <citation type="submission" date="2019-02" db="EMBL/GenBank/DDBJ databases">
        <title>Deep-cultivation of Planctomycetes and their phenomic and genomic characterization uncovers novel biology.</title>
        <authorList>
            <person name="Wiegand S."/>
            <person name="Jogler M."/>
            <person name="Boedeker C."/>
            <person name="Pinto D."/>
            <person name="Vollmers J."/>
            <person name="Rivas-Marin E."/>
            <person name="Kohn T."/>
            <person name="Peeters S.H."/>
            <person name="Heuer A."/>
            <person name="Rast P."/>
            <person name="Oberbeckmann S."/>
            <person name="Bunk B."/>
            <person name="Jeske O."/>
            <person name="Meyerdierks A."/>
            <person name="Storesund J.E."/>
            <person name="Kallscheuer N."/>
            <person name="Luecker S."/>
            <person name="Lage O.M."/>
            <person name="Pohl T."/>
            <person name="Merkel B.J."/>
            <person name="Hornburger P."/>
            <person name="Mueller R.-W."/>
            <person name="Bruemmer F."/>
            <person name="Labrenz M."/>
            <person name="Spormann A.M."/>
            <person name="Op den Camp H."/>
            <person name="Overmann J."/>
            <person name="Amann R."/>
            <person name="Jetten M.S.M."/>
            <person name="Mascher T."/>
            <person name="Medema M.H."/>
            <person name="Devos D.P."/>
            <person name="Kaster A.-K."/>
            <person name="Ovreas L."/>
            <person name="Rohde M."/>
            <person name="Galperin M.Y."/>
            <person name="Jogler C."/>
        </authorList>
    </citation>
    <scope>NUCLEOTIDE SEQUENCE [LARGE SCALE GENOMIC DNA]</scope>
    <source>
        <strain evidence="3 4">Pla85_3_4</strain>
    </source>
</reference>
<protein>
    <submittedName>
        <fullName evidence="3">Choline-sulfatase</fullName>
        <ecNumber evidence="3">3.1.6.6</ecNumber>
    </submittedName>
</protein>
<gene>
    <name evidence="3" type="primary">betC_15</name>
    <name evidence="3" type="ORF">Pla8534_69000</name>
</gene>
<organism evidence="3 4">
    <name type="scientific">Lignipirellula cremea</name>
    <dbReference type="NCBI Taxonomy" id="2528010"/>
    <lineage>
        <taxon>Bacteria</taxon>
        <taxon>Pseudomonadati</taxon>
        <taxon>Planctomycetota</taxon>
        <taxon>Planctomycetia</taxon>
        <taxon>Pirellulales</taxon>
        <taxon>Pirellulaceae</taxon>
        <taxon>Lignipirellula</taxon>
    </lineage>
</organism>
<dbReference type="PANTHER" id="PTHR43751:SF1">
    <property type="entry name" value="SULFATASE ATSG-RELATED"/>
    <property type="match status" value="1"/>
</dbReference>
<dbReference type="GO" id="GO:0047753">
    <property type="term" value="F:choline-sulfatase activity"/>
    <property type="evidence" value="ECO:0007669"/>
    <property type="project" value="UniProtKB-EC"/>
</dbReference>
<name>A0A518E4H0_9BACT</name>
<proteinExistence type="predicted"/>
<dbReference type="SUPFAM" id="SSF53649">
    <property type="entry name" value="Alkaline phosphatase-like"/>
    <property type="match status" value="1"/>
</dbReference>
<accession>A0A518E4H0</accession>
<keyword evidence="3" id="KW-0378">Hydrolase</keyword>
<keyword evidence="4" id="KW-1185">Reference proteome</keyword>